<accession>A0A917HAP6</accession>
<keyword evidence="8" id="KW-1185">Reference proteome</keyword>
<dbReference type="PROSITE" id="PS51352">
    <property type="entry name" value="THIOREDOXIN_2"/>
    <property type="match status" value="1"/>
</dbReference>
<dbReference type="Proteomes" id="UP000660862">
    <property type="component" value="Unassembled WGS sequence"/>
</dbReference>
<feature type="chain" id="PRO_5036676369" description="Thioredoxin domain-containing protein" evidence="5">
    <location>
        <begin position="21"/>
        <end position="752"/>
    </location>
</feature>
<dbReference type="SUPFAM" id="SSF52833">
    <property type="entry name" value="Thioredoxin-like"/>
    <property type="match status" value="1"/>
</dbReference>
<evidence type="ECO:0000313" key="7">
    <source>
        <dbReference type="EMBL" id="GGG72813.1"/>
    </source>
</evidence>
<reference evidence="7" key="1">
    <citation type="journal article" date="2014" name="Int. J. Syst. Evol. Microbiol.">
        <title>Complete genome sequence of Corynebacterium casei LMG S-19264T (=DSM 44701T), isolated from a smear-ripened cheese.</title>
        <authorList>
            <consortium name="US DOE Joint Genome Institute (JGI-PGF)"/>
            <person name="Walter F."/>
            <person name="Albersmeier A."/>
            <person name="Kalinowski J."/>
            <person name="Ruckert C."/>
        </authorList>
    </citation>
    <scope>NUCLEOTIDE SEQUENCE</scope>
    <source>
        <strain evidence="7">CGMCC 1.12195</strain>
    </source>
</reference>
<comment type="caution">
    <text evidence="7">The sequence shown here is derived from an EMBL/GenBank/DDBJ whole genome shotgun (WGS) entry which is preliminary data.</text>
</comment>
<feature type="domain" description="Thioredoxin" evidence="6">
    <location>
        <begin position="593"/>
        <end position="740"/>
    </location>
</feature>
<dbReference type="Pfam" id="PF13905">
    <property type="entry name" value="Thioredoxin_8"/>
    <property type="match status" value="1"/>
</dbReference>
<evidence type="ECO:0000256" key="1">
    <source>
        <dbReference type="ARBA" id="ARBA00004196"/>
    </source>
</evidence>
<evidence type="ECO:0000313" key="8">
    <source>
        <dbReference type="Proteomes" id="UP000660862"/>
    </source>
</evidence>
<evidence type="ECO:0000259" key="6">
    <source>
        <dbReference type="PROSITE" id="PS51352"/>
    </source>
</evidence>
<dbReference type="InterPro" id="IPR036249">
    <property type="entry name" value="Thioredoxin-like_sf"/>
</dbReference>
<evidence type="ECO:0000256" key="2">
    <source>
        <dbReference type="ARBA" id="ARBA00022748"/>
    </source>
</evidence>
<comment type="subcellular location">
    <subcellularLocation>
        <location evidence="1">Cell envelope</location>
    </subcellularLocation>
</comment>
<dbReference type="CDD" id="cd02966">
    <property type="entry name" value="TlpA_like_family"/>
    <property type="match status" value="1"/>
</dbReference>
<dbReference type="RefSeq" id="WP_188503915.1">
    <property type="nucleotide sequence ID" value="NZ_BMER01000001.1"/>
</dbReference>
<keyword evidence="4" id="KW-0676">Redox-active center</keyword>
<keyword evidence="3" id="KW-1015">Disulfide bond</keyword>
<dbReference type="InterPro" id="IPR050553">
    <property type="entry name" value="Thioredoxin_ResA/DsbE_sf"/>
</dbReference>
<dbReference type="InterPro" id="IPR013766">
    <property type="entry name" value="Thioredoxin_domain"/>
</dbReference>
<keyword evidence="2" id="KW-0201">Cytochrome c-type biogenesis</keyword>
<evidence type="ECO:0000256" key="5">
    <source>
        <dbReference type="SAM" id="SignalP"/>
    </source>
</evidence>
<sequence>MKIIGILTLLALSVANTLFSQQRVINSPAYEFNSSGLYQINKIETTASETRLHVLCTFIPGWWINFSKQTFIKPSGTNDTLFIGNMVGGTIDERITMPASGDSAVVLIFPPLPDEVEQVDFAPDGKATIFGLSMMHQQAASEPAKEIPTQVKQWLDKAIAESKVKQSIAFGTPAFFTRDTARLVGYLNGYDPRAGFSTGMIYAENAITRESYPIVVDIYEDGRFEAYIPMPHPQYTYVAFENRVIPFYIEPGQTLSMVLDWDEFLEADRKRNIRFKFNKVTFGGPSARINDELLHTEIQLPDPFVLEQKQKRMTPADFKREQLAVWEDATSSLEKQLAQAGLLPQTEQLLRQELALSHGSYLFDFLMNRGYYAQQDSANDVLKVPAGADYLDFLDRLPLDEPSIVAAHAFSVFINRFEYCKPFGTAFQIVDRMDKPQKSFEEFLFEELGLEPHEDDQKFLTMQQDVPRRLIHTADTGADQQQWRKHFEAAVTAFYSRYSEEWRQYLQKYHKEPMSAADRALAHWQIKDSLLQSELGLPLSFAYEVAKVRSVNGEFQNQFSSKKDDARVFLTGLEKGISHPFLLAEAERLFHAAYPDQPKQAYELPAERGADVFKQLIDPHKGKFVFVDFWATNCGPCVASIKRHKETREKYYDNPDFEFVFITSERESPQTPYDDFIADQELAYTHRLSSDDFRLLRQLFKFNGIPRYIVIDPEGRVLNDDFPMHRFESELKKILDTHRNQLSLPTEQSTAI</sequence>
<organism evidence="7 8">
    <name type="scientific">Parapedobacter pyrenivorans</name>
    <dbReference type="NCBI Taxonomy" id="1305674"/>
    <lineage>
        <taxon>Bacteria</taxon>
        <taxon>Pseudomonadati</taxon>
        <taxon>Bacteroidota</taxon>
        <taxon>Sphingobacteriia</taxon>
        <taxon>Sphingobacteriales</taxon>
        <taxon>Sphingobacteriaceae</taxon>
        <taxon>Parapedobacter</taxon>
    </lineage>
</organism>
<dbReference type="GO" id="GO:0017004">
    <property type="term" value="P:cytochrome complex assembly"/>
    <property type="evidence" value="ECO:0007669"/>
    <property type="project" value="UniProtKB-KW"/>
</dbReference>
<dbReference type="AlphaFoldDB" id="A0A917HAP6"/>
<feature type="signal peptide" evidence="5">
    <location>
        <begin position="1"/>
        <end position="20"/>
    </location>
</feature>
<dbReference type="EMBL" id="BMER01000001">
    <property type="protein sequence ID" value="GGG72813.1"/>
    <property type="molecule type" value="Genomic_DNA"/>
</dbReference>
<reference evidence="7" key="2">
    <citation type="submission" date="2020-09" db="EMBL/GenBank/DDBJ databases">
        <authorList>
            <person name="Sun Q."/>
            <person name="Zhou Y."/>
        </authorList>
    </citation>
    <scope>NUCLEOTIDE SEQUENCE</scope>
    <source>
        <strain evidence="7">CGMCC 1.12195</strain>
    </source>
</reference>
<evidence type="ECO:0000256" key="3">
    <source>
        <dbReference type="ARBA" id="ARBA00023157"/>
    </source>
</evidence>
<dbReference type="PANTHER" id="PTHR42852:SF6">
    <property type="entry name" value="THIOL:DISULFIDE INTERCHANGE PROTEIN DSBE"/>
    <property type="match status" value="1"/>
</dbReference>
<keyword evidence="5" id="KW-0732">Signal</keyword>
<name>A0A917HAP6_9SPHI</name>
<gene>
    <name evidence="7" type="ORF">GCM10007415_00120</name>
</gene>
<proteinExistence type="predicted"/>
<dbReference type="GO" id="GO:0030313">
    <property type="term" value="C:cell envelope"/>
    <property type="evidence" value="ECO:0007669"/>
    <property type="project" value="UniProtKB-SubCell"/>
</dbReference>
<dbReference type="Gene3D" id="3.40.30.10">
    <property type="entry name" value="Glutaredoxin"/>
    <property type="match status" value="1"/>
</dbReference>
<dbReference type="InterPro" id="IPR012336">
    <property type="entry name" value="Thioredoxin-like_fold"/>
</dbReference>
<dbReference type="PANTHER" id="PTHR42852">
    <property type="entry name" value="THIOL:DISULFIDE INTERCHANGE PROTEIN DSBE"/>
    <property type="match status" value="1"/>
</dbReference>
<evidence type="ECO:0000256" key="4">
    <source>
        <dbReference type="ARBA" id="ARBA00023284"/>
    </source>
</evidence>
<protein>
    <recommendedName>
        <fullName evidence="6">Thioredoxin domain-containing protein</fullName>
    </recommendedName>
</protein>